<reference evidence="1" key="2">
    <citation type="journal article" date="2015" name="Fish Shellfish Immunol.">
        <title>Early steps in the European eel (Anguilla anguilla)-Vibrio vulnificus interaction in the gills: Role of the RtxA13 toxin.</title>
        <authorList>
            <person name="Callol A."/>
            <person name="Pajuelo D."/>
            <person name="Ebbesson L."/>
            <person name="Teles M."/>
            <person name="MacKenzie S."/>
            <person name="Amaro C."/>
        </authorList>
    </citation>
    <scope>NUCLEOTIDE SEQUENCE</scope>
</reference>
<protein>
    <submittedName>
        <fullName evidence="1">Uncharacterized protein</fullName>
    </submittedName>
</protein>
<reference evidence="1" key="1">
    <citation type="submission" date="2014-11" db="EMBL/GenBank/DDBJ databases">
        <authorList>
            <person name="Amaro Gonzalez C."/>
        </authorList>
    </citation>
    <scope>NUCLEOTIDE SEQUENCE</scope>
</reference>
<dbReference type="AlphaFoldDB" id="A0A0E9SF50"/>
<sequence>MLIAFPDLEFECIITVHISTRFEQEFALPRRVQKL</sequence>
<organism evidence="1">
    <name type="scientific">Anguilla anguilla</name>
    <name type="common">European freshwater eel</name>
    <name type="synonym">Muraena anguilla</name>
    <dbReference type="NCBI Taxonomy" id="7936"/>
    <lineage>
        <taxon>Eukaryota</taxon>
        <taxon>Metazoa</taxon>
        <taxon>Chordata</taxon>
        <taxon>Craniata</taxon>
        <taxon>Vertebrata</taxon>
        <taxon>Euteleostomi</taxon>
        <taxon>Actinopterygii</taxon>
        <taxon>Neopterygii</taxon>
        <taxon>Teleostei</taxon>
        <taxon>Anguilliformes</taxon>
        <taxon>Anguillidae</taxon>
        <taxon>Anguilla</taxon>
    </lineage>
</organism>
<name>A0A0E9SF50_ANGAN</name>
<accession>A0A0E9SF50</accession>
<dbReference type="EMBL" id="GBXM01069282">
    <property type="protein sequence ID" value="JAH39295.1"/>
    <property type="molecule type" value="Transcribed_RNA"/>
</dbReference>
<evidence type="ECO:0000313" key="1">
    <source>
        <dbReference type="EMBL" id="JAH39295.1"/>
    </source>
</evidence>
<proteinExistence type="predicted"/>